<organism evidence="1 2">
    <name type="scientific">Schistosoma margrebowiei</name>
    <dbReference type="NCBI Taxonomy" id="48269"/>
    <lineage>
        <taxon>Eukaryota</taxon>
        <taxon>Metazoa</taxon>
        <taxon>Spiralia</taxon>
        <taxon>Lophotrochozoa</taxon>
        <taxon>Platyhelminthes</taxon>
        <taxon>Trematoda</taxon>
        <taxon>Digenea</taxon>
        <taxon>Strigeidida</taxon>
        <taxon>Schistosomatoidea</taxon>
        <taxon>Schistosomatidae</taxon>
        <taxon>Schistosoma</taxon>
    </lineage>
</organism>
<reference evidence="1 2" key="1">
    <citation type="submission" date="2018-11" db="EMBL/GenBank/DDBJ databases">
        <authorList>
            <consortium name="Pathogen Informatics"/>
        </authorList>
    </citation>
    <scope>NUCLEOTIDE SEQUENCE [LARGE SCALE GENOMIC DNA]</scope>
    <source>
        <strain evidence="1 2">Zambia</strain>
    </source>
</reference>
<keyword evidence="2" id="KW-1185">Reference proteome</keyword>
<dbReference type="Proteomes" id="UP000277204">
    <property type="component" value="Unassembled WGS sequence"/>
</dbReference>
<gene>
    <name evidence="1" type="ORF">SMRZ_LOCUS25740</name>
</gene>
<dbReference type="AlphaFoldDB" id="A0A183NBR5"/>
<proteinExistence type="predicted"/>
<protein>
    <submittedName>
        <fullName evidence="1">Uncharacterized protein</fullName>
    </submittedName>
</protein>
<name>A0A183NBR5_9TREM</name>
<dbReference type="EMBL" id="UZAI01021721">
    <property type="protein sequence ID" value="VDP56288.1"/>
    <property type="molecule type" value="Genomic_DNA"/>
</dbReference>
<accession>A0A183NBR5</accession>
<sequence>MEDNWKRIKEALNSSYREVLGRKKHHHEEWISIDILDRNRGRKNNKTGINNSRTRAEKFKAQAEYTAANKQIMRSNKAEKQKSVKEIATTVGKSTREGNKRQLYETTNKLADKYSKLERPVKDKEGRPITEIQEEWNRCVEYFKELFNRPAPMNPPDIEATRTGLSIDVSPPTTEEIRITIRQIKCGKAA</sequence>
<evidence type="ECO:0000313" key="1">
    <source>
        <dbReference type="EMBL" id="VDP56288.1"/>
    </source>
</evidence>
<evidence type="ECO:0000313" key="2">
    <source>
        <dbReference type="Proteomes" id="UP000277204"/>
    </source>
</evidence>